<evidence type="ECO:0000256" key="1">
    <source>
        <dbReference type="SAM" id="Phobius"/>
    </source>
</evidence>
<gene>
    <name evidence="3" type="ORF">SLEP1_g56722</name>
</gene>
<feature type="domain" description="Reverse transcriptase zinc-binding" evidence="2">
    <location>
        <begin position="141"/>
        <end position="230"/>
    </location>
</feature>
<comment type="caution">
    <text evidence="3">The sequence shown here is derived from an EMBL/GenBank/DDBJ whole genome shotgun (WGS) entry which is preliminary data.</text>
</comment>
<reference evidence="3 4" key="1">
    <citation type="journal article" date="2021" name="Commun. Biol.">
        <title>The genome of Shorea leprosula (Dipterocarpaceae) highlights the ecological relevance of drought in aseasonal tropical rainforests.</title>
        <authorList>
            <person name="Ng K.K.S."/>
            <person name="Kobayashi M.J."/>
            <person name="Fawcett J.A."/>
            <person name="Hatakeyama M."/>
            <person name="Paape T."/>
            <person name="Ng C.H."/>
            <person name="Ang C.C."/>
            <person name="Tnah L.H."/>
            <person name="Lee C.T."/>
            <person name="Nishiyama T."/>
            <person name="Sese J."/>
            <person name="O'Brien M.J."/>
            <person name="Copetti D."/>
            <person name="Mohd Noor M.I."/>
            <person name="Ong R.C."/>
            <person name="Putra M."/>
            <person name="Sireger I.Z."/>
            <person name="Indrioko S."/>
            <person name="Kosugi Y."/>
            <person name="Izuno A."/>
            <person name="Isagi Y."/>
            <person name="Lee S.L."/>
            <person name="Shimizu K.K."/>
        </authorList>
    </citation>
    <scope>NUCLEOTIDE SEQUENCE [LARGE SCALE GENOMIC DNA]</scope>
    <source>
        <strain evidence="3">214</strain>
    </source>
</reference>
<dbReference type="AlphaFoldDB" id="A0AAV5MLW2"/>
<proteinExistence type="predicted"/>
<accession>A0AAV5MLW2</accession>
<dbReference type="InterPro" id="IPR026960">
    <property type="entry name" value="RVT-Znf"/>
</dbReference>
<evidence type="ECO:0000313" key="3">
    <source>
        <dbReference type="EMBL" id="GKV50004.1"/>
    </source>
</evidence>
<protein>
    <recommendedName>
        <fullName evidence="2">Reverse transcriptase zinc-binding domain-containing protein</fullName>
    </recommendedName>
</protein>
<dbReference type="PANTHER" id="PTHR33116">
    <property type="entry name" value="REVERSE TRANSCRIPTASE ZINC-BINDING DOMAIN-CONTAINING PROTEIN-RELATED-RELATED"/>
    <property type="match status" value="1"/>
</dbReference>
<organism evidence="3 4">
    <name type="scientific">Rubroshorea leprosula</name>
    <dbReference type="NCBI Taxonomy" id="152421"/>
    <lineage>
        <taxon>Eukaryota</taxon>
        <taxon>Viridiplantae</taxon>
        <taxon>Streptophyta</taxon>
        <taxon>Embryophyta</taxon>
        <taxon>Tracheophyta</taxon>
        <taxon>Spermatophyta</taxon>
        <taxon>Magnoliopsida</taxon>
        <taxon>eudicotyledons</taxon>
        <taxon>Gunneridae</taxon>
        <taxon>Pentapetalae</taxon>
        <taxon>rosids</taxon>
        <taxon>malvids</taxon>
        <taxon>Malvales</taxon>
        <taxon>Dipterocarpaceae</taxon>
        <taxon>Rubroshorea</taxon>
    </lineage>
</organism>
<evidence type="ECO:0000313" key="4">
    <source>
        <dbReference type="Proteomes" id="UP001054252"/>
    </source>
</evidence>
<keyword evidence="4" id="KW-1185">Reference proteome</keyword>
<dbReference type="EMBL" id="BPVZ01000332">
    <property type="protein sequence ID" value="GKV50004.1"/>
    <property type="molecule type" value="Genomic_DNA"/>
</dbReference>
<feature type="transmembrane region" description="Helical" evidence="1">
    <location>
        <begin position="261"/>
        <end position="280"/>
    </location>
</feature>
<evidence type="ECO:0000259" key="2">
    <source>
        <dbReference type="Pfam" id="PF13966"/>
    </source>
</evidence>
<sequence length="289" mass="33279">MGKAEPGNIKAVKGILRWFELISGLKTNFNKSVLYSCCVSEEWRRMAAANLNCKSGEFPFTYLGMPIGDSMCRRKPWIPVIDNFNKKLAVWKAKSLSIGGRLTLLREKNEEQRLKEVLMSEIVLSSQPDQWSWNVDAANGYSVGKAYSMMVGQSRILEARICKKIWNKLNPTKVSCFGWRLLLNGLPTKSNLQKRGILLEEEESICSVCRRNVEDENHLFAQCNKIQELWMRCYKWWGISISLPNSISLLCEAHSQGIKKVVSADVWFFIFLVVTWSIWYTRNKIIHNS</sequence>
<keyword evidence="1" id="KW-1133">Transmembrane helix</keyword>
<keyword evidence="1" id="KW-0812">Transmembrane</keyword>
<keyword evidence="1" id="KW-0472">Membrane</keyword>
<name>A0AAV5MLW2_9ROSI</name>
<dbReference type="Pfam" id="PF13966">
    <property type="entry name" value="zf-RVT"/>
    <property type="match status" value="1"/>
</dbReference>
<dbReference type="PANTHER" id="PTHR33116:SF78">
    <property type="entry name" value="OS12G0587133 PROTEIN"/>
    <property type="match status" value="1"/>
</dbReference>
<dbReference type="Proteomes" id="UP001054252">
    <property type="component" value="Unassembled WGS sequence"/>
</dbReference>